<name>A0A2M7DLJ7_9BACT</name>
<comment type="caution">
    <text evidence="2">The sequence shown here is derived from an EMBL/GenBank/DDBJ whole genome shotgun (WGS) entry which is preliminary data.</text>
</comment>
<accession>A0A2M7DLJ7</accession>
<proteinExistence type="predicted"/>
<evidence type="ECO:0000313" key="2">
    <source>
        <dbReference type="EMBL" id="PIV50601.1"/>
    </source>
</evidence>
<organism evidence="2 3">
    <name type="scientific">Candidatus Falkowbacteria bacterium CG02_land_8_20_14_3_00_36_14</name>
    <dbReference type="NCBI Taxonomy" id="1974560"/>
    <lineage>
        <taxon>Bacteria</taxon>
        <taxon>Candidatus Falkowiibacteriota</taxon>
    </lineage>
</organism>
<sequence>MFGQIIIGLILIFIGAIIVKKSEWMLNNFGSMGFFEKFLHTSGGSRLGYKIIGLILIFFGILISTNMISGFLKWLLYPFLKYSMPNK</sequence>
<feature type="transmembrane region" description="Helical" evidence="1">
    <location>
        <begin position="6"/>
        <end position="26"/>
    </location>
</feature>
<protein>
    <submittedName>
        <fullName evidence="2">Uncharacterized protein</fullName>
    </submittedName>
</protein>
<evidence type="ECO:0000313" key="3">
    <source>
        <dbReference type="Proteomes" id="UP000228896"/>
    </source>
</evidence>
<dbReference type="Proteomes" id="UP000228896">
    <property type="component" value="Unassembled WGS sequence"/>
</dbReference>
<dbReference type="EMBL" id="PETS01000117">
    <property type="protein sequence ID" value="PIV50601.1"/>
    <property type="molecule type" value="Genomic_DNA"/>
</dbReference>
<evidence type="ECO:0000256" key="1">
    <source>
        <dbReference type="SAM" id="Phobius"/>
    </source>
</evidence>
<gene>
    <name evidence="2" type="ORF">COS18_04530</name>
</gene>
<keyword evidence="1" id="KW-0472">Membrane</keyword>
<dbReference type="AlphaFoldDB" id="A0A2M7DLJ7"/>
<reference evidence="3" key="1">
    <citation type="submission" date="2017-09" db="EMBL/GenBank/DDBJ databases">
        <title>Depth-based differentiation of microbial function through sediment-hosted aquifers and enrichment of novel symbionts in the deep terrestrial subsurface.</title>
        <authorList>
            <person name="Probst A.J."/>
            <person name="Ladd B."/>
            <person name="Jarett J.K."/>
            <person name="Geller-Mcgrath D.E."/>
            <person name="Sieber C.M.K."/>
            <person name="Emerson J.B."/>
            <person name="Anantharaman K."/>
            <person name="Thomas B.C."/>
            <person name="Malmstrom R."/>
            <person name="Stieglmeier M."/>
            <person name="Klingl A."/>
            <person name="Woyke T."/>
            <person name="Ryan C.M."/>
            <person name="Banfield J.F."/>
        </authorList>
    </citation>
    <scope>NUCLEOTIDE SEQUENCE [LARGE SCALE GENOMIC DNA]</scope>
</reference>
<keyword evidence="1" id="KW-0812">Transmembrane</keyword>
<feature type="transmembrane region" description="Helical" evidence="1">
    <location>
        <begin position="47"/>
        <end position="77"/>
    </location>
</feature>
<keyword evidence="1" id="KW-1133">Transmembrane helix</keyword>